<dbReference type="Gene3D" id="3.40.50.300">
    <property type="entry name" value="P-loop containing nucleotide triphosphate hydrolases"/>
    <property type="match status" value="1"/>
</dbReference>
<evidence type="ECO:0000313" key="2">
    <source>
        <dbReference type="EMBL" id="KAK4499853.1"/>
    </source>
</evidence>
<accession>A0ABR0EFL9</accession>
<evidence type="ECO:0000256" key="1">
    <source>
        <dbReference type="SAM" id="Phobius"/>
    </source>
</evidence>
<name>A0ABR0EFL9_ZASCE</name>
<evidence type="ECO:0008006" key="4">
    <source>
        <dbReference type="Google" id="ProtNLM"/>
    </source>
</evidence>
<feature type="transmembrane region" description="Helical" evidence="1">
    <location>
        <begin position="262"/>
        <end position="283"/>
    </location>
</feature>
<comment type="caution">
    <text evidence="2">The sequence shown here is derived from an EMBL/GenBank/DDBJ whole genome shotgun (WGS) entry which is preliminary data.</text>
</comment>
<proteinExistence type="predicted"/>
<dbReference type="PANTHER" id="PTHR36978:SF4">
    <property type="entry name" value="P-LOOP CONTAINING NUCLEOSIDE TRIPHOSPHATE HYDROLASE PROTEIN"/>
    <property type="match status" value="1"/>
</dbReference>
<dbReference type="SUPFAM" id="SSF52540">
    <property type="entry name" value="P-loop containing nucleoside triphosphate hydrolases"/>
    <property type="match status" value="1"/>
</dbReference>
<dbReference type="Proteomes" id="UP001305779">
    <property type="component" value="Unassembled WGS sequence"/>
</dbReference>
<dbReference type="InterPro" id="IPR040632">
    <property type="entry name" value="Sulfotransfer_4"/>
</dbReference>
<evidence type="ECO:0000313" key="3">
    <source>
        <dbReference type="Proteomes" id="UP001305779"/>
    </source>
</evidence>
<gene>
    <name evidence="2" type="ORF">PRZ48_008039</name>
</gene>
<keyword evidence="3" id="KW-1185">Reference proteome</keyword>
<keyword evidence="1" id="KW-0472">Membrane</keyword>
<organism evidence="2 3">
    <name type="scientific">Zasmidium cellare</name>
    <name type="common">Wine cellar mold</name>
    <name type="synonym">Racodium cellare</name>
    <dbReference type="NCBI Taxonomy" id="395010"/>
    <lineage>
        <taxon>Eukaryota</taxon>
        <taxon>Fungi</taxon>
        <taxon>Dikarya</taxon>
        <taxon>Ascomycota</taxon>
        <taxon>Pezizomycotina</taxon>
        <taxon>Dothideomycetes</taxon>
        <taxon>Dothideomycetidae</taxon>
        <taxon>Mycosphaerellales</taxon>
        <taxon>Mycosphaerellaceae</taxon>
        <taxon>Zasmidium</taxon>
    </lineage>
</organism>
<keyword evidence="1" id="KW-0812">Transmembrane</keyword>
<dbReference type="PANTHER" id="PTHR36978">
    <property type="entry name" value="P-LOOP CONTAINING NUCLEOTIDE TRIPHOSPHATE HYDROLASE"/>
    <property type="match status" value="1"/>
</dbReference>
<reference evidence="2 3" key="1">
    <citation type="journal article" date="2023" name="G3 (Bethesda)">
        <title>A chromosome-level genome assembly of Zasmidium syzygii isolated from banana leaves.</title>
        <authorList>
            <person name="van Westerhoven A.C."/>
            <person name="Mehrabi R."/>
            <person name="Talebi R."/>
            <person name="Steentjes M.B.F."/>
            <person name="Corcolon B."/>
            <person name="Chong P.A."/>
            <person name="Kema G.H.J."/>
            <person name="Seidl M.F."/>
        </authorList>
    </citation>
    <scope>NUCLEOTIDE SEQUENCE [LARGE SCALE GENOMIC DNA]</scope>
    <source>
        <strain evidence="2 3">P124</strain>
    </source>
</reference>
<dbReference type="InterPro" id="IPR027417">
    <property type="entry name" value="P-loop_NTPase"/>
</dbReference>
<sequence>MHPALWQARDVVFVPSGPRNGTRRDDLDPLERDVSRGWYVKAAQLIPFTGLGVLCPSAKKGANAEDSKPPKFWLNAIEAKFEGKGHPYTRADFEVGLSKYAALSDQPCCWLWRELMDAYPEAKVILIQRDFESWIKSYDTASVTDGAFTPMTEVVVWLEPLLNSYVARTVQKVNLGYFHAKNAEEILANAGGVFETHYEEIREKCAETPGRLLEMRIEEGWEPICEFLGKDVPERPFPRTNEIQALQARSSEYRRRQIRKGVASALGFVAVPVALGWAAYWYMRHQ</sequence>
<dbReference type="Pfam" id="PF17784">
    <property type="entry name" value="Sulfotransfer_4"/>
    <property type="match status" value="1"/>
</dbReference>
<protein>
    <recommendedName>
        <fullName evidence="4">Sulfotransferase</fullName>
    </recommendedName>
</protein>
<dbReference type="EMBL" id="JAXOVC010000006">
    <property type="protein sequence ID" value="KAK4499853.1"/>
    <property type="molecule type" value="Genomic_DNA"/>
</dbReference>
<keyword evidence="1" id="KW-1133">Transmembrane helix</keyword>